<comment type="caution">
    <text evidence="2">The sequence shown here is derived from an EMBL/GenBank/DDBJ whole genome shotgun (WGS) entry which is preliminary data.</text>
</comment>
<dbReference type="AlphaFoldDB" id="A0A8J4QL99"/>
<proteinExistence type="predicted"/>
<dbReference type="EMBL" id="JRKL02008118">
    <property type="protein sequence ID" value="KAF3947153.1"/>
    <property type="molecule type" value="Genomic_DNA"/>
</dbReference>
<organism evidence="2 3">
    <name type="scientific">Castanea mollissima</name>
    <name type="common">Chinese chestnut</name>
    <dbReference type="NCBI Taxonomy" id="60419"/>
    <lineage>
        <taxon>Eukaryota</taxon>
        <taxon>Viridiplantae</taxon>
        <taxon>Streptophyta</taxon>
        <taxon>Embryophyta</taxon>
        <taxon>Tracheophyta</taxon>
        <taxon>Spermatophyta</taxon>
        <taxon>Magnoliopsida</taxon>
        <taxon>eudicotyledons</taxon>
        <taxon>Gunneridae</taxon>
        <taxon>Pentapetalae</taxon>
        <taxon>rosids</taxon>
        <taxon>fabids</taxon>
        <taxon>Fagales</taxon>
        <taxon>Fagaceae</taxon>
        <taxon>Castanea</taxon>
    </lineage>
</organism>
<evidence type="ECO:0000313" key="2">
    <source>
        <dbReference type="EMBL" id="KAF3947153.1"/>
    </source>
</evidence>
<feature type="region of interest" description="Disordered" evidence="1">
    <location>
        <begin position="15"/>
        <end position="68"/>
    </location>
</feature>
<evidence type="ECO:0000313" key="3">
    <source>
        <dbReference type="Proteomes" id="UP000737018"/>
    </source>
</evidence>
<dbReference type="Proteomes" id="UP000737018">
    <property type="component" value="Unassembled WGS sequence"/>
</dbReference>
<name>A0A8J4QL99_9ROSI</name>
<sequence length="84" mass="9104">MIFLRFYTLSSSLPFTPSAKSTSLPPPSYTAKGRVNSPGQLSSTNAMSSFATRTPRFGPPKSRPPNSIRFPGCSLLLSRLGRLI</sequence>
<feature type="compositionally biased region" description="Polar residues" evidence="1">
    <location>
        <begin position="37"/>
        <end position="52"/>
    </location>
</feature>
<gene>
    <name evidence="2" type="ORF">CMV_026677</name>
</gene>
<protein>
    <submittedName>
        <fullName evidence="2">Uncharacterized protein</fullName>
    </submittedName>
</protein>
<evidence type="ECO:0000256" key="1">
    <source>
        <dbReference type="SAM" id="MobiDB-lite"/>
    </source>
</evidence>
<reference evidence="2" key="1">
    <citation type="submission" date="2020-03" db="EMBL/GenBank/DDBJ databases">
        <title>Castanea mollissima Vanexum genome sequencing.</title>
        <authorList>
            <person name="Staton M."/>
        </authorList>
    </citation>
    <scope>NUCLEOTIDE SEQUENCE</scope>
    <source>
        <tissue evidence="2">Leaf</tissue>
    </source>
</reference>
<keyword evidence="3" id="KW-1185">Reference proteome</keyword>
<accession>A0A8J4QL99</accession>